<keyword evidence="3" id="KW-1185">Reference proteome</keyword>
<evidence type="ECO:0000313" key="2">
    <source>
        <dbReference type="EMBL" id="MBS4076856.1"/>
    </source>
</evidence>
<gene>
    <name evidence="2" type="ORF">KFS80_00950</name>
</gene>
<feature type="transmembrane region" description="Helical" evidence="1">
    <location>
        <begin position="118"/>
        <end position="140"/>
    </location>
</feature>
<name>A0ABS5MRD3_9PSED</name>
<reference evidence="2 3" key="1">
    <citation type="submission" date="2021-04" db="EMBL/GenBank/DDBJ databases">
        <title>Pseudomonas rustica sp. nov. isolated from raw milk.</title>
        <authorList>
            <person name="Fiedler G."/>
            <person name="Gieschler S."/>
            <person name="Kabisch J."/>
            <person name="Grimmler C."/>
            <person name="Brinks E."/>
            <person name="Wagner N."/>
            <person name="Hetzer B."/>
            <person name="Franz C.M.A.P."/>
            <person name="Boehnlein C."/>
        </authorList>
    </citation>
    <scope>NUCLEOTIDE SEQUENCE [LARGE SCALE GENOMIC DNA]</scope>
    <source>
        <strain evidence="2 3">MBT-4</strain>
    </source>
</reference>
<feature type="transmembrane region" description="Helical" evidence="1">
    <location>
        <begin position="88"/>
        <end position="106"/>
    </location>
</feature>
<feature type="transmembrane region" description="Helical" evidence="1">
    <location>
        <begin position="171"/>
        <end position="199"/>
    </location>
</feature>
<feature type="transmembrane region" description="Helical" evidence="1">
    <location>
        <begin position="358"/>
        <end position="381"/>
    </location>
</feature>
<keyword evidence="1" id="KW-0472">Membrane</keyword>
<evidence type="ECO:0000313" key="3">
    <source>
        <dbReference type="Proteomes" id="UP000676035"/>
    </source>
</evidence>
<comment type="caution">
    <text evidence="2">The sequence shown here is derived from an EMBL/GenBank/DDBJ whole genome shotgun (WGS) entry which is preliminary data.</text>
</comment>
<organism evidence="2 3">
    <name type="scientific">Pseudomonas rustica</name>
    <dbReference type="NCBI Taxonomy" id="2827099"/>
    <lineage>
        <taxon>Bacteria</taxon>
        <taxon>Pseudomonadati</taxon>
        <taxon>Pseudomonadota</taxon>
        <taxon>Gammaproteobacteria</taxon>
        <taxon>Pseudomonadales</taxon>
        <taxon>Pseudomonadaceae</taxon>
        <taxon>Pseudomonas</taxon>
    </lineage>
</organism>
<feature type="transmembrane region" description="Helical" evidence="1">
    <location>
        <begin position="304"/>
        <end position="322"/>
    </location>
</feature>
<evidence type="ECO:0008006" key="4">
    <source>
        <dbReference type="Google" id="ProtNLM"/>
    </source>
</evidence>
<feature type="transmembrane region" description="Helical" evidence="1">
    <location>
        <begin position="328"/>
        <end position="346"/>
    </location>
</feature>
<dbReference type="Proteomes" id="UP000676035">
    <property type="component" value="Unassembled WGS sequence"/>
</dbReference>
<accession>A0ABS5MRD3</accession>
<dbReference type="EMBL" id="JAGYHF010000001">
    <property type="protein sequence ID" value="MBS4076856.1"/>
    <property type="molecule type" value="Genomic_DNA"/>
</dbReference>
<evidence type="ECO:0000256" key="1">
    <source>
        <dbReference type="SAM" id="Phobius"/>
    </source>
</evidence>
<sequence>MNLFRERNIDYLIIFSFAIVALLLLIANPGYFNHDELQKLDHIKASGLISYLETYVALQQGSNFGVPVRPFSFLIQGLLALFMERLPVVVHLFAVLTHAAVGCLIYSACKQLNVKRTLALTISLIFIINPLGILATGWSAALMDRWYILFGIAAFICADQYVRLGNNLFRLLLVFLFSGLSMLSKETAVILPALMGIIILADPQVIKTKRFWQAAIVWCLPVLLFMLYRLPALIASFGSPDVSAYKASIHNVPEGVFVYLAYPFLILTGEAGNWVFVSTVNMYAAIALHALVCLALVRVYGLKAFFIYVCGYFLFLAPVLLIPIKAAHYLYGSSIILSVGVGVLIIQNWKEYPIPKIIGLSALAVLFSHTIFNQAFVYSIGQCMNTAQISTESAYASSNRPARVDFQADAGAPEHVLYRMVTGRNRIGDSSSLELSVSKSGAELPDNTLGLRMNSQCVVYSPIK</sequence>
<proteinExistence type="predicted"/>
<feature type="transmembrane region" description="Helical" evidence="1">
    <location>
        <begin position="274"/>
        <end position="297"/>
    </location>
</feature>
<feature type="transmembrane region" description="Helical" evidence="1">
    <location>
        <begin position="12"/>
        <end position="32"/>
    </location>
</feature>
<protein>
    <recommendedName>
        <fullName evidence="4">Glycosyltransferase RgtA/B/C/D-like domain-containing protein</fullName>
    </recommendedName>
</protein>
<keyword evidence="1" id="KW-1133">Transmembrane helix</keyword>
<feature type="transmembrane region" description="Helical" evidence="1">
    <location>
        <begin position="251"/>
        <end position="268"/>
    </location>
</feature>
<dbReference type="RefSeq" id="WP_212543739.1">
    <property type="nucleotide sequence ID" value="NZ_JAGYHF010000001.1"/>
</dbReference>
<feature type="transmembrane region" description="Helical" evidence="1">
    <location>
        <begin position="211"/>
        <end position="230"/>
    </location>
</feature>
<keyword evidence="1" id="KW-0812">Transmembrane</keyword>